<feature type="transmembrane region" description="Helical" evidence="1">
    <location>
        <begin position="72"/>
        <end position="95"/>
    </location>
</feature>
<evidence type="ECO:0000313" key="3">
    <source>
        <dbReference type="Proteomes" id="UP001469553"/>
    </source>
</evidence>
<keyword evidence="3" id="KW-1185">Reference proteome</keyword>
<evidence type="ECO:0000256" key="1">
    <source>
        <dbReference type="SAM" id="Phobius"/>
    </source>
</evidence>
<sequence length="159" mass="17886">MVETFCLLQYVIFQLITKATRFKYVTGRYFSPTLIKLHLPPCCSLCMPSIHPPCRATFPVSSSLLISCDHTIFLFTYSFFTISSPHFLAVTTVSFFTQTFILFLLCQSVHFISSVIFGCAVFLYNHLFQAPHPQPFCQSSVTAFVAVGLSVSMSSHSQQ</sequence>
<name>A0ABV0YV44_9TELE</name>
<keyword evidence="1" id="KW-0812">Transmembrane</keyword>
<gene>
    <name evidence="2" type="ORF">AMECASPLE_037805</name>
</gene>
<keyword evidence="1" id="KW-1133">Transmembrane helix</keyword>
<evidence type="ECO:0000313" key="2">
    <source>
        <dbReference type="EMBL" id="MEQ2297747.1"/>
    </source>
</evidence>
<feature type="transmembrane region" description="Helical" evidence="1">
    <location>
        <begin position="101"/>
        <end position="124"/>
    </location>
</feature>
<accession>A0ABV0YV44</accession>
<proteinExistence type="predicted"/>
<organism evidence="2 3">
    <name type="scientific">Ameca splendens</name>
    <dbReference type="NCBI Taxonomy" id="208324"/>
    <lineage>
        <taxon>Eukaryota</taxon>
        <taxon>Metazoa</taxon>
        <taxon>Chordata</taxon>
        <taxon>Craniata</taxon>
        <taxon>Vertebrata</taxon>
        <taxon>Euteleostomi</taxon>
        <taxon>Actinopterygii</taxon>
        <taxon>Neopterygii</taxon>
        <taxon>Teleostei</taxon>
        <taxon>Neoteleostei</taxon>
        <taxon>Acanthomorphata</taxon>
        <taxon>Ovalentaria</taxon>
        <taxon>Atherinomorphae</taxon>
        <taxon>Cyprinodontiformes</taxon>
        <taxon>Goodeidae</taxon>
        <taxon>Ameca</taxon>
    </lineage>
</organism>
<keyword evidence="1" id="KW-0472">Membrane</keyword>
<reference evidence="2 3" key="1">
    <citation type="submission" date="2021-06" db="EMBL/GenBank/DDBJ databases">
        <authorList>
            <person name="Palmer J.M."/>
        </authorList>
    </citation>
    <scope>NUCLEOTIDE SEQUENCE [LARGE SCALE GENOMIC DNA]</scope>
    <source>
        <strain evidence="2 3">AS_MEX2019</strain>
        <tissue evidence="2">Muscle</tissue>
    </source>
</reference>
<comment type="caution">
    <text evidence="2">The sequence shown here is derived from an EMBL/GenBank/DDBJ whole genome shotgun (WGS) entry which is preliminary data.</text>
</comment>
<protein>
    <submittedName>
        <fullName evidence="2">Uncharacterized protein</fullName>
    </submittedName>
</protein>
<dbReference type="EMBL" id="JAHRIP010044207">
    <property type="protein sequence ID" value="MEQ2297747.1"/>
    <property type="molecule type" value="Genomic_DNA"/>
</dbReference>
<dbReference type="Proteomes" id="UP001469553">
    <property type="component" value="Unassembled WGS sequence"/>
</dbReference>